<dbReference type="AlphaFoldDB" id="A0A0A1U8J3"/>
<dbReference type="GO" id="GO:0006212">
    <property type="term" value="P:uracil catabolic process"/>
    <property type="evidence" value="ECO:0007669"/>
    <property type="project" value="TreeGrafter"/>
</dbReference>
<evidence type="ECO:0000259" key="2">
    <source>
        <dbReference type="Pfam" id="PF14691"/>
    </source>
</evidence>
<dbReference type="PANTHER" id="PTHR43073:SF2">
    <property type="entry name" value="DIHYDROPYRIMIDINE DEHYDROGENASE [NADP(+)]"/>
    <property type="match status" value="1"/>
</dbReference>
<name>A0A0A1U8J3_ENTIV</name>
<keyword evidence="1" id="KW-0560">Oxidoreductase</keyword>
<organism evidence="3 4">
    <name type="scientific">Entamoeba invadens IP1</name>
    <dbReference type="NCBI Taxonomy" id="370355"/>
    <lineage>
        <taxon>Eukaryota</taxon>
        <taxon>Amoebozoa</taxon>
        <taxon>Evosea</taxon>
        <taxon>Archamoebae</taxon>
        <taxon>Mastigamoebida</taxon>
        <taxon>Entamoebidae</taxon>
        <taxon>Entamoeba</taxon>
    </lineage>
</organism>
<feature type="non-terminal residue" evidence="3">
    <location>
        <position position="1"/>
    </location>
</feature>
<feature type="domain" description="Dihydroprymidine dehydrogenase" evidence="2">
    <location>
        <begin position="27"/>
        <end position="103"/>
    </location>
</feature>
<dbReference type="VEuPathDB" id="AmoebaDB:EIN_151260"/>
<dbReference type="RefSeq" id="XP_004258000.1">
    <property type="nucleotide sequence ID" value="XM_004257952.1"/>
</dbReference>
<dbReference type="GO" id="GO:0002058">
    <property type="term" value="F:uracil binding"/>
    <property type="evidence" value="ECO:0007669"/>
    <property type="project" value="TreeGrafter"/>
</dbReference>
<dbReference type="KEGG" id="eiv:EIN_151260"/>
<evidence type="ECO:0000313" key="3">
    <source>
        <dbReference type="EMBL" id="ELP91229.1"/>
    </source>
</evidence>
<dbReference type="GO" id="GO:0050661">
    <property type="term" value="F:NADP binding"/>
    <property type="evidence" value="ECO:0007669"/>
    <property type="project" value="TreeGrafter"/>
</dbReference>
<dbReference type="OrthoDB" id="4327079at2759"/>
<evidence type="ECO:0000313" key="4">
    <source>
        <dbReference type="Proteomes" id="UP000014680"/>
    </source>
</evidence>
<dbReference type="SUPFAM" id="SSF46548">
    <property type="entry name" value="alpha-helical ferredoxin"/>
    <property type="match status" value="1"/>
</dbReference>
<dbReference type="PANTHER" id="PTHR43073">
    <property type="entry name" value="DIHYDROPYRIMIDINE DEHYDROGENASE [NADP(+)]"/>
    <property type="match status" value="1"/>
</dbReference>
<dbReference type="GO" id="GO:0006210">
    <property type="term" value="P:thymine catabolic process"/>
    <property type="evidence" value="ECO:0007669"/>
    <property type="project" value="TreeGrafter"/>
</dbReference>
<proteinExistence type="predicted"/>
<sequence>MCDIELIDVASRDCLRKQRKEITDYNKTFKVDYNEEEIVHEARRCLYCADANCQNCCPTNLDAKRMVHAAGEKNFYEAATVALTANPLALSCGHLCSAEELCQCG</sequence>
<dbReference type="GO" id="GO:0017113">
    <property type="term" value="F:dihydropyrimidine dehydrogenase (NADP+) activity"/>
    <property type="evidence" value="ECO:0007669"/>
    <property type="project" value="TreeGrafter"/>
</dbReference>
<gene>
    <name evidence="3" type="ORF">EIN_151260</name>
</gene>
<dbReference type="Gene3D" id="1.10.1060.10">
    <property type="entry name" value="Alpha-helical ferredoxin"/>
    <property type="match status" value="1"/>
</dbReference>
<dbReference type="InterPro" id="IPR028261">
    <property type="entry name" value="DPD_II"/>
</dbReference>
<dbReference type="InterPro" id="IPR009051">
    <property type="entry name" value="Helical_ferredxn"/>
</dbReference>
<dbReference type="GeneID" id="14890176"/>
<feature type="non-terminal residue" evidence="3">
    <location>
        <position position="105"/>
    </location>
</feature>
<dbReference type="GO" id="GO:0051536">
    <property type="term" value="F:iron-sulfur cluster binding"/>
    <property type="evidence" value="ECO:0007669"/>
    <property type="project" value="InterPro"/>
</dbReference>
<dbReference type="Pfam" id="PF14691">
    <property type="entry name" value="Fer4_20"/>
    <property type="match status" value="1"/>
</dbReference>
<accession>A0A0A1U8J3</accession>
<protein>
    <submittedName>
        <fullName evidence="3">Dihydropyrimidine dehydrogenase, putative</fullName>
    </submittedName>
</protein>
<dbReference type="Proteomes" id="UP000014680">
    <property type="component" value="Unassembled WGS sequence"/>
</dbReference>
<evidence type="ECO:0000256" key="1">
    <source>
        <dbReference type="ARBA" id="ARBA00023002"/>
    </source>
</evidence>
<keyword evidence="4" id="KW-1185">Reference proteome</keyword>
<reference evidence="3 4" key="1">
    <citation type="submission" date="2012-10" db="EMBL/GenBank/DDBJ databases">
        <authorList>
            <person name="Zafar N."/>
            <person name="Inman J."/>
            <person name="Hall N."/>
            <person name="Lorenzi H."/>
            <person name="Caler E."/>
        </authorList>
    </citation>
    <scope>NUCLEOTIDE SEQUENCE [LARGE SCALE GENOMIC DNA]</scope>
    <source>
        <strain evidence="3 4">IP1</strain>
    </source>
</reference>
<dbReference type="EMBL" id="KB206474">
    <property type="protein sequence ID" value="ELP91229.1"/>
    <property type="molecule type" value="Genomic_DNA"/>
</dbReference>
<dbReference type="GO" id="GO:0005829">
    <property type="term" value="C:cytosol"/>
    <property type="evidence" value="ECO:0007669"/>
    <property type="project" value="TreeGrafter"/>
</dbReference>